<dbReference type="AlphaFoldDB" id="A0A0F9C467"/>
<proteinExistence type="predicted"/>
<gene>
    <name evidence="1" type="ORF">LCGC14_2713120</name>
</gene>
<organism evidence="1">
    <name type="scientific">marine sediment metagenome</name>
    <dbReference type="NCBI Taxonomy" id="412755"/>
    <lineage>
        <taxon>unclassified sequences</taxon>
        <taxon>metagenomes</taxon>
        <taxon>ecological metagenomes</taxon>
    </lineage>
</organism>
<protein>
    <submittedName>
        <fullName evidence="1">Uncharacterized protein</fullName>
    </submittedName>
</protein>
<name>A0A0F9C467_9ZZZZ</name>
<comment type="caution">
    <text evidence="1">The sequence shown here is derived from an EMBL/GenBank/DDBJ whole genome shotgun (WGS) entry which is preliminary data.</text>
</comment>
<reference evidence="1" key="1">
    <citation type="journal article" date="2015" name="Nature">
        <title>Complex archaea that bridge the gap between prokaryotes and eukaryotes.</title>
        <authorList>
            <person name="Spang A."/>
            <person name="Saw J.H."/>
            <person name="Jorgensen S.L."/>
            <person name="Zaremba-Niedzwiedzka K."/>
            <person name="Martijn J."/>
            <person name="Lind A.E."/>
            <person name="van Eijk R."/>
            <person name="Schleper C."/>
            <person name="Guy L."/>
            <person name="Ettema T.J."/>
        </authorList>
    </citation>
    <scope>NUCLEOTIDE SEQUENCE</scope>
</reference>
<sequence>GKDFTHEQVNLLSLAQFERYYVAYDDNAREEALDLCADLWSMDHTVYLVDIRPGEGDPDDMGRALFQARKAEAPQYDPEKVLKIRLSALR</sequence>
<evidence type="ECO:0000313" key="1">
    <source>
        <dbReference type="EMBL" id="KKK91426.1"/>
    </source>
</evidence>
<dbReference type="EMBL" id="LAZR01048655">
    <property type="protein sequence ID" value="KKK91426.1"/>
    <property type="molecule type" value="Genomic_DNA"/>
</dbReference>
<feature type="non-terminal residue" evidence="1">
    <location>
        <position position="1"/>
    </location>
</feature>
<accession>A0A0F9C467</accession>